<dbReference type="GO" id="GO:0005739">
    <property type="term" value="C:mitochondrion"/>
    <property type="evidence" value="ECO:0007669"/>
    <property type="project" value="GOC"/>
</dbReference>
<evidence type="ECO:0000259" key="1">
    <source>
        <dbReference type="Pfam" id="PF01712"/>
    </source>
</evidence>
<feature type="domain" description="Deoxynucleoside kinase" evidence="1">
    <location>
        <begin position="82"/>
        <end position="281"/>
    </location>
</feature>
<proteinExistence type="predicted"/>
<dbReference type="STRING" id="6573.A0A210R282"/>
<dbReference type="EMBL" id="NEDP02000779">
    <property type="protein sequence ID" value="OWF55026.1"/>
    <property type="molecule type" value="Genomic_DNA"/>
</dbReference>
<dbReference type="Gene3D" id="3.40.50.300">
    <property type="entry name" value="P-loop containing nucleotide triphosphate hydrolases"/>
    <property type="match status" value="1"/>
</dbReference>
<keyword evidence="3" id="KW-1185">Reference proteome</keyword>
<dbReference type="PANTHER" id="PTHR10513">
    <property type="entry name" value="DEOXYNUCLEOSIDE KINASE"/>
    <property type="match status" value="1"/>
</dbReference>
<evidence type="ECO:0000313" key="2">
    <source>
        <dbReference type="EMBL" id="OWF55026.1"/>
    </source>
</evidence>
<dbReference type="OrthoDB" id="17400at2759"/>
<dbReference type="InterPro" id="IPR031314">
    <property type="entry name" value="DNK_dom"/>
</dbReference>
<dbReference type="InterPro" id="IPR050566">
    <property type="entry name" value="Deoxyribonucleoside_kinase"/>
</dbReference>
<organism evidence="2 3">
    <name type="scientific">Mizuhopecten yessoensis</name>
    <name type="common">Japanese scallop</name>
    <name type="synonym">Patinopecten yessoensis</name>
    <dbReference type="NCBI Taxonomy" id="6573"/>
    <lineage>
        <taxon>Eukaryota</taxon>
        <taxon>Metazoa</taxon>
        <taxon>Spiralia</taxon>
        <taxon>Lophotrochozoa</taxon>
        <taxon>Mollusca</taxon>
        <taxon>Bivalvia</taxon>
        <taxon>Autobranchia</taxon>
        <taxon>Pteriomorphia</taxon>
        <taxon>Pectinida</taxon>
        <taxon>Pectinoidea</taxon>
        <taxon>Pectinidae</taxon>
        <taxon>Mizuhopecten</taxon>
    </lineage>
</organism>
<sequence>MRILLWANRNIVPCLKRTAGPTNGLFRSHVPAAGLTSISDPEYASRQPHRMKPYNYEKRPIFHPQIFTNKTVNRLDENSKLIIIEGNIGIDKETFAKKIAEEFGMKFIPEFKEEECLLTSRGFDRRELNDRVSDKLKVWDFEMLYSTENPRDACHFLRTQIELYIGKFERYREAVSHIWNTGQGVVMIRSVFSDLVFAKALRRAGVLTPKGYQHYTRIYYNTQVELISPHLFLYLDAPVEYCMEQIKKRGRPWEVNSTILTERFLQDVQNIYQADVLPQFKDLSEMKTFDMTSPLDYELIFEDLNETSLDGPKINEDNKFIEWEPPFNVDMSLIRYRYGKRFKSHWDVMFAEIGVPADIDELNYGSVDMEELEAEILQHPGYKFKDYYNPQTQTW</sequence>
<dbReference type="Proteomes" id="UP000242188">
    <property type="component" value="Unassembled WGS sequence"/>
</dbReference>
<comment type="caution">
    <text evidence="2">The sequence shown here is derived from an EMBL/GenBank/DDBJ whole genome shotgun (WGS) entry which is preliminary data.</text>
</comment>
<protein>
    <submittedName>
        <fullName evidence="2">NADH dehydrogenase [ubiquinone] 1 alpha subcomplex subunit 10, mitochondrial</fullName>
    </submittedName>
</protein>
<dbReference type="PANTHER" id="PTHR10513:SF15">
    <property type="entry name" value="NADH DEHYDROGENASE [UBIQUINONE] 1 ALPHA SUBCOMPLEX SUBUNIT 10, MITOCHONDRIAL"/>
    <property type="match status" value="1"/>
</dbReference>
<dbReference type="InterPro" id="IPR027417">
    <property type="entry name" value="P-loop_NTPase"/>
</dbReference>
<gene>
    <name evidence="2" type="ORF">KP79_PYT18964</name>
</gene>
<dbReference type="SUPFAM" id="SSF52540">
    <property type="entry name" value="P-loop containing nucleoside triphosphate hydrolases"/>
    <property type="match status" value="1"/>
</dbReference>
<dbReference type="Pfam" id="PF01712">
    <property type="entry name" value="dNK"/>
    <property type="match status" value="1"/>
</dbReference>
<accession>A0A210R282</accession>
<keyword evidence="2" id="KW-0830">Ubiquinone</keyword>
<reference evidence="2 3" key="1">
    <citation type="journal article" date="2017" name="Nat. Ecol. Evol.">
        <title>Scallop genome provides insights into evolution of bilaterian karyotype and development.</title>
        <authorList>
            <person name="Wang S."/>
            <person name="Zhang J."/>
            <person name="Jiao W."/>
            <person name="Li J."/>
            <person name="Xun X."/>
            <person name="Sun Y."/>
            <person name="Guo X."/>
            <person name="Huan P."/>
            <person name="Dong B."/>
            <person name="Zhang L."/>
            <person name="Hu X."/>
            <person name="Sun X."/>
            <person name="Wang J."/>
            <person name="Zhao C."/>
            <person name="Wang Y."/>
            <person name="Wang D."/>
            <person name="Huang X."/>
            <person name="Wang R."/>
            <person name="Lv J."/>
            <person name="Li Y."/>
            <person name="Zhang Z."/>
            <person name="Liu B."/>
            <person name="Lu W."/>
            <person name="Hui Y."/>
            <person name="Liang J."/>
            <person name="Zhou Z."/>
            <person name="Hou R."/>
            <person name="Li X."/>
            <person name="Liu Y."/>
            <person name="Li H."/>
            <person name="Ning X."/>
            <person name="Lin Y."/>
            <person name="Zhao L."/>
            <person name="Xing Q."/>
            <person name="Dou J."/>
            <person name="Li Y."/>
            <person name="Mao J."/>
            <person name="Guo H."/>
            <person name="Dou H."/>
            <person name="Li T."/>
            <person name="Mu C."/>
            <person name="Jiang W."/>
            <person name="Fu Q."/>
            <person name="Fu X."/>
            <person name="Miao Y."/>
            <person name="Liu J."/>
            <person name="Yu Q."/>
            <person name="Li R."/>
            <person name="Liao H."/>
            <person name="Li X."/>
            <person name="Kong Y."/>
            <person name="Jiang Z."/>
            <person name="Chourrout D."/>
            <person name="Li R."/>
            <person name="Bao Z."/>
        </authorList>
    </citation>
    <scope>NUCLEOTIDE SEQUENCE [LARGE SCALE GENOMIC DNA]</scope>
    <source>
        <strain evidence="2 3">PY_sf001</strain>
    </source>
</reference>
<evidence type="ECO:0000313" key="3">
    <source>
        <dbReference type="Proteomes" id="UP000242188"/>
    </source>
</evidence>
<dbReference type="GO" id="GO:0006120">
    <property type="term" value="P:mitochondrial electron transport, NADH to ubiquinone"/>
    <property type="evidence" value="ECO:0007669"/>
    <property type="project" value="TreeGrafter"/>
</dbReference>
<dbReference type="AlphaFoldDB" id="A0A210R282"/>
<name>A0A210R282_MIZYE</name>